<dbReference type="InterPro" id="IPR010657">
    <property type="entry name" value="ImpA_N"/>
</dbReference>
<protein>
    <submittedName>
        <fullName evidence="2">Type VI secretion system protein TssA</fullName>
    </submittedName>
</protein>
<dbReference type="NCBIfam" id="TIGR03363">
    <property type="entry name" value="VI_chp_8"/>
    <property type="match status" value="1"/>
</dbReference>
<dbReference type="InterPro" id="IPR017740">
    <property type="entry name" value="TssA-like"/>
</dbReference>
<dbReference type="PANTHER" id="PTHR37951:SF1">
    <property type="entry name" value="TYPE VI SECRETION SYSTEM COMPONENT TSSA1"/>
    <property type="match status" value="1"/>
</dbReference>
<dbReference type="RefSeq" id="WP_290358352.1">
    <property type="nucleotide sequence ID" value="NZ_JAUHHC010000002.1"/>
</dbReference>
<reference evidence="2 3" key="1">
    <citation type="submission" date="2023-06" db="EMBL/GenBank/DDBJ databases">
        <title>Pelomonas sp. PFR6 16S ribosomal RNA gene Genome sequencing and assembly.</title>
        <authorList>
            <person name="Woo H."/>
        </authorList>
    </citation>
    <scope>NUCLEOTIDE SEQUENCE [LARGE SCALE GENOMIC DNA]</scope>
    <source>
        <strain evidence="2 3">PFR6</strain>
    </source>
</reference>
<dbReference type="EMBL" id="JAUHHC010000002">
    <property type="protein sequence ID" value="MDN3920034.1"/>
    <property type="molecule type" value="Genomic_DNA"/>
</dbReference>
<proteinExistence type="predicted"/>
<gene>
    <name evidence="2" type="primary">tssA</name>
    <name evidence="2" type="ORF">QWJ38_07045</name>
</gene>
<comment type="caution">
    <text evidence="2">The sequence shown here is derived from an EMBL/GenBank/DDBJ whole genome shotgun (WGS) entry which is preliminary data.</text>
</comment>
<organism evidence="2 3">
    <name type="scientific">Roseateles violae</name>
    <dbReference type="NCBI Taxonomy" id="3058042"/>
    <lineage>
        <taxon>Bacteria</taxon>
        <taxon>Pseudomonadati</taxon>
        <taxon>Pseudomonadota</taxon>
        <taxon>Betaproteobacteria</taxon>
        <taxon>Burkholderiales</taxon>
        <taxon>Sphaerotilaceae</taxon>
        <taxon>Roseateles</taxon>
    </lineage>
</organism>
<accession>A0ABT8DNU5</accession>
<dbReference type="Pfam" id="PF06812">
    <property type="entry name" value="ImpA_N"/>
    <property type="match status" value="1"/>
</dbReference>
<evidence type="ECO:0000313" key="2">
    <source>
        <dbReference type="EMBL" id="MDN3920034.1"/>
    </source>
</evidence>
<name>A0ABT8DNU5_9BURK</name>
<dbReference type="Proteomes" id="UP001228044">
    <property type="component" value="Unassembled WGS sequence"/>
</dbReference>
<keyword evidence="3" id="KW-1185">Reference proteome</keyword>
<feature type="domain" description="ImpA N-terminal" evidence="1">
    <location>
        <begin position="10"/>
        <end position="132"/>
    </location>
</feature>
<dbReference type="PANTHER" id="PTHR37951">
    <property type="entry name" value="CYTOPLASMIC PROTEIN-RELATED"/>
    <property type="match status" value="1"/>
</dbReference>
<evidence type="ECO:0000259" key="1">
    <source>
        <dbReference type="Pfam" id="PF06812"/>
    </source>
</evidence>
<sequence length="335" mass="35334">MSDLELESLLSPLDGASPCGADLEYDPAFLALQEAAAGKPERQYGDTLIPAEGPDWPAVREQALKLATRTRDLRLAVWLTRSGARLQGLAGAVEGLQLLQGLLERHWDQVHPQLDKSDGNDPTARMSALGPLVHPSAGLADLRAASLTGQRGALTMRDIELALGHAEPQLGESPPSADGIARGLAAALPQQPTLPALMNSGAAAARAIAAVLERQVAPTLSPELEPLVRLMQALAEAAQRLPGAAAPADTRGNIAVSTSRDTPVPAGTTIASREDAVRALERVAEWLERNEPSNPAPLLIRRSQRLMSKSFIDIVRDLAPDGLSQIEKLAGSSNP</sequence>
<evidence type="ECO:0000313" key="3">
    <source>
        <dbReference type="Proteomes" id="UP001228044"/>
    </source>
</evidence>